<evidence type="ECO:0000313" key="11">
    <source>
        <dbReference type="Proteomes" id="UP000887568"/>
    </source>
</evidence>
<keyword evidence="8" id="KW-0732">Signal</keyword>
<dbReference type="GO" id="GO:0005783">
    <property type="term" value="C:endoplasmic reticulum"/>
    <property type="evidence" value="ECO:0007669"/>
    <property type="project" value="TreeGrafter"/>
</dbReference>
<evidence type="ECO:0000256" key="3">
    <source>
        <dbReference type="ARBA" id="ARBA00022692"/>
    </source>
</evidence>
<dbReference type="PANTHER" id="PTHR20961">
    <property type="entry name" value="GLYCOSYLTRANSFERASE"/>
    <property type="match status" value="1"/>
</dbReference>
<evidence type="ECO:0000256" key="4">
    <source>
        <dbReference type="ARBA" id="ARBA00022989"/>
    </source>
</evidence>
<keyword evidence="2" id="KW-0808">Transferase</keyword>
<dbReference type="SUPFAM" id="SSF49265">
    <property type="entry name" value="Fibronectin type III"/>
    <property type="match status" value="1"/>
</dbReference>
<keyword evidence="11" id="KW-1185">Reference proteome</keyword>
<sequence length="585" mass="66344">MAVSDYLALIVMAIAAWSQYRCYFLQEELSRCSEKEELGNKVVSQSEIQEHLDDGEEDPQIVDRRLLAGGSSVWCSGSNNTDRMCQFHNLCFSQKHKEFVFLSGSKSIAFGLPENPFDPALVDLSSVPNHNTQYFGFSHLPVAALEDTNTVAVFRGKHLLMNRFNPSNIMHVFHDDLLPLFYTMLQSGLMAKGDFKPTARLVFLDGYPAGEFMDLYASLFNYRPILRDEITSDSDSADQDSLVCFEEAFVGLSNVTTWYQYGFQVPQGPVPNTLLTAREVRVFTSFVRNQMGARRCEASDDYIVLIKRESTRLILNEMDLVTLVAQGTGLRVLTAGLEDYPIKDLIELVSCSKVLIGMHGSLLILSMFLPVGSMLLELFPYAINPDYYTPYKTLVQLPGMGVAYRSWRNWSPDRSVGHPDALPAHGGIRHLSRQEQKQILTSQEVPQHLCCSNPDWLYRIYQDTAVDIPSILNLLSEGLQECQQSRTEIAPHFPVFPSKVGGIHCDRVKGLRVSWQRPWNIEYMNTNEVRYELWTQETDGDDYKAYILQLEGYTFSEGYEDSKSYRVWVRCLVGSIKGPFSSVVC</sequence>
<feature type="signal peptide" evidence="8">
    <location>
        <begin position="1"/>
        <end position="18"/>
    </location>
</feature>
<dbReference type="CTD" id="84892"/>
<proteinExistence type="predicted"/>
<dbReference type="InterPro" id="IPR036116">
    <property type="entry name" value="FN3_sf"/>
</dbReference>
<dbReference type="Proteomes" id="UP000887568">
    <property type="component" value="Unplaced"/>
</dbReference>
<dbReference type="GO" id="GO:0097363">
    <property type="term" value="F:protein O-acetylglucosaminyltransferase activity"/>
    <property type="evidence" value="ECO:0007669"/>
    <property type="project" value="TreeGrafter"/>
</dbReference>
<dbReference type="GO" id="GO:0035269">
    <property type="term" value="P:protein O-linked glycosylation via mannose"/>
    <property type="evidence" value="ECO:0007669"/>
    <property type="project" value="TreeGrafter"/>
</dbReference>
<evidence type="ECO:0000259" key="9">
    <source>
        <dbReference type="Pfam" id="PF04577"/>
    </source>
</evidence>
<dbReference type="RefSeq" id="XP_038070059.1">
    <property type="nucleotide sequence ID" value="XM_038214131.1"/>
</dbReference>
<name>A0A914B2N3_PATMI</name>
<reference evidence="10" key="1">
    <citation type="submission" date="2022-11" db="UniProtKB">
        <authorList>
            <consortium name="EnsemblMetazoa"/>
        </authorList>
    </citation>
    <scope>IDENTIFICATION</scope>
</reference>
<comment type="subcellular location">
    <subcellularLocation>
        <location evidence="7">Endomembrane system</location>
        <topology evidence="7">Single-pass membrane protein</topology>
    </subcellularLocation>
</comment>
<dbReference type="InterPro" id="IPR007657">
    <property type="entry name" value="Glycosyltransferase_61"/>
</dbReference>
<keyword evidence="5" id="KW-0472">Membrane</keyword>
<evidence type="ECO:0000256" key="8">
    <source>
        <dbReference type="SAM" id="SignalP"/>
    </source>
</evidence>
<keyword evidence="3" id="KW-0812">Transmembrane</keyword>
<keyword evidence="1" id="KW-0328">Glycosyltransferase</keyword>
<dbReference type="EnsemblMetazoa" id="XM_038214131.1">
    <property type="protein sequence ID" value="XP_038070059.1"/>
    <property type="gene ID" value="LOC119739269"/>
</dbReference>
<accession>A0A914B2N3</accession>
<dbReference type="Pfam" id="PF04577">
    <property type="entry name" value="Glyco_transf_61"/>
    <property type="match status" value="1"/>
</dbReference>
<dbReference type="OMA" id="EFQMRVV"/>
<dbReference type="PANTHER" id="PTHR20961:SF38">
    <property type="entry name" value="PROTEIN O-LINKED-MANNOSE BETA-1,4-N-ACETYLGLUCOSAMINYLTRANSFERASE 2"/>
    <property type="match status" value="1"/>
</dbReference>
<dbReference type="AlphaFoldDB" id="A0A914B2N3"/>
<evidence type="ECO:0000313" key="10">
    <source>
        <dbReference type="EnsemblMetazoa" id="XP_038070059.1"/>
    </source>
</evidence>
<evidence type="ECO:0000256" key="5">
    <source>
        <dbReference type="ARBA" id="ARBA00023136"/>
    </source>
</evidence>
<evidence type="ECO:0000256" key="1">
    <source>
        <dbReference type="ARBA" id="ARBA00022676"/>
    </source>
</evidence>
<evidence type="ECO:0000256" key="7">
    <source>
        <dbReference type="ARBA" id="ARBA00037847"/>
    </source>
</evidence>
<dbReference type="InterPro" id="IPR049625">
    <property type="entry name" value="Glyco_transf_61_cat"/>
</dbReference>
<evidence type="ECO:0000256" key="6">
    <source>
        <dbReference type="ARBA" id="ARBA00023180"/>
    </source>
</evidence>
<evidence type="ECO:0000256" key="2">
    <source>
        <dbReference type="ARBA" id="ARBA00022679"/>
    </source>
</evidence>
<organism evidence="10 11">
    <name type="scientific">Patiria miniata</name>
    <name type="common">Bat star</name>
    <name type="synonym">Asterina miniata</name>
    <dbReference type="NCBI Taxonomy" id="46514"/>
    <lineage>
        <taxon>Eukaryota</taxon>
        <taxon>Metazoa</taxon>
        <taxon>Echinodermata</taxon>
        <taxon>Eleutherozoa</taxon>
        <taxon>Asterozoa</taxon>
        <taxon>Asteroidea</taxon>
        <taxon>Valvatacea</taxon>
        <taxon>Valvatida</taxon>
        <taxon>Asterinidae</taxon>
        <taxon>Patiria</taxon>
    </lineage>
</organism>
<protein>
    <recommendedName>
        <fullName evidence="9">Glycosyltransferase 61 catalytic domain-containing protein</fullName>
    </recommendedName>
</protein>
<keyword evidence="6" id="KW-0325">Glycoprotein</keyword>
<keyword evidence="4" id="KW-1133">Transmembrane helix</keyword>
<feature type="domain" description="Glycosyltransferase 61 catalytic" evidence="9">
    <location>
        <begin position="275"/>
        <end position="373"/>
    </location>
</feature>
<dbReference type="OrthoDB" id="529273at2759"/>
<feature type="chain" id="PRO_5037908525" description="Glycosyltransferase 61 catalytic domain-containing protein" evidence="8">
    <location>
        <begin position="19"/>
        <end position="585"/>
    </location>
</feature>
<dbReference type="GeneID" id="119739269"/>